<protein>
    <recommendedName>
        <fullName evidence="3">histidine kinase</fullName>
        <ecNumber evidence="3">2.7.13.3</ecNumber>
    </recommendedName>
</protein>
<evidence type="ECO:0000256" key="6">
    <source>
        <dbReference type="ARBA" id="ARBA00022692"/>
    </source>
</evidence>
<dbReference type="STRING" id="588602.SAMN04487991_2030"/>
<keyword evidence="4" id="KW-0597">Phosphoprotein</keyword>
<dbReference type="InterPro" id="IPR005467">
    <property type="entry name" value="His_kinase_dom"/>
</dbReference>
<evidence type="ECO:0000256" key="10">
    <source>
        <dbReference type="SAM" id="Phobius"/>
    </source>
</evidence>
<dbReference type="SUPFAM" id="SSF47384">
    <property type="entry name" value="Homodimeric domain of signal transducing histidine kinase"/>
    <property type="match status" value="1"/>
</dbReference>
<dbReference type="SMART" id="SM00387">
    <property type="entry name" value="HATPase_c"/>
    <property type="match status" value="1"/>
</dbReference>
<keyword evidence="8 10" id="KW-1133">Transmembrane helix</keyword>
<dbReference type="Proteomes" id="UP000199630">
    <property type="component" value="Unassembled WGS sequence"/>
</dbReference>
<keyword evidence="6 10" id="KW-0812">Transmembrane</keyword>
<evidence type="ECO:0000256" key="7">
    <source>
        <dbReference type="ARBA" id="ARBA00022777"/>
    </source>
</evidence>
<dbReference type="Gene3D" id="1.10.287.130">
    <property type="match status" value="1"/>
</dbReference>
<gene>
    <name evidence="12" type="ORF">SAMN04487991_2030</name>
</gene>
<dbReference type="PROSITE" id="PS50109">
    <property type="entry name" value="HIS_KIN"/>
    <property type="match status" value="1"/>
</dbReference>
<evidence type="ECO:0000313" key="12">
    <source>
        <dbReference type="EMBL" id="SFJ39592.1"/>
    </source>
</evidence>
<name>A0A1I3R1D9_9RHOB</name>
<keyword evidence="7 12" id="KW-0418">Kinase</keyword>
<evidence type="ECO:0000256" key="5">
    <source>
        <dbReference type="ARBA" id="ARBA00022679"/>
    </source>
</evidence>
<reference evidence="13" key="1">
    <citation type="submission" date="2016-10" db="EMBL/GenBank/DDBJ databases">
        <authorList>
            <person name="Varghese N."/>
            <person name="Submissions S."/>
        </authorList>
    </citation>
    <scope>NUCLEOTIDE SEQUENCE [LARGE SCALE GENOMIC DNA]</scope>
    <source>
        <strain evidence="13">DSM 26471</strain>
    </source>
</reference>
<dbReference type="InterPro" id="IPR036890">
    <property type="entry name" value="HATPase_C_sf"/>
</dbReference>
<evidence type="ECO:0000256" key="2">
    <source>
        <dbReference type="ARBA" id="ARBA00004370"/>
    </source>
</evidence>
<dbReference type="Gene3D" id="3.30.565.10">
    <property type="entry name" value="Histidine kinase-like ATPase, C-terminal domain"/>
    <property type="match status" value="1"/>
</dbReference>
<evidence type="ECO:0000259" key="11">
    <source>
        <dbReference type="PROSITE" id="PS50109"/>
    </source>
</evidence>
<evidence type="ECO:0000256" key="9">
    <source>
        <dbReference type="ARBA" id="ARBA00023136"/>
    </source>
</evidence>
<dbReference type="PANTHER" id="PTHR45436">
    <property type="entry name" value="SENSOR HISTIDINE KINASE YKOH"/>
    <property type="match status" value="1"/>
</dbReference>
<dbReference type="InterPro" id="IPR003594">
    <property type="entry name" value="HATPase_dom"/>
</dbReference>
<feature type="transmembrane region" description="Helical" evidence="10">
    <location>
        <begin position="168"/>
        <end position="191"/>
    </location>
</feature>
<accession>A0A1I3R1D9</accession>
<evidence type="ECO:0000256" key="3">
    <source>
        <dbReference type="ARBA" id="ARBA00012438"/>
    </source>
</evidence>
<evidence type="ECO:0000256" key="4">
    <source>
        <dbReference type="ARBA" id="ARBA00022553"/>
    </source>
</evidence>
<keyword evidence="9 10" id="KW-0472">Membrane</keyword>
<comment type="catalytic activity">
    <reaction evidence="1">
        <text>ATP + protein L-histidine = ADP + protein N-phospho-L-histidine.</text>
        <dbReference type="EC" id="2.7.13.3"/>
    </reaction>
</comment>
<dbReference type="OrthoDB" id="9815202at2"/>
<dbReference type="AlphaFoldDB" id="A0A1I3R1D9"/>
<feature type="domain" description="Histidine kinase" evidence="11">
    <location>
        <begin position="247"/>
        <end position="451"/>
    </location>
</feature>
<dbReference type="Pfam" id="PF02518">
    <property type="entry name" value="HATPase_c"/>
    <property type="match status" value="1"/>
</dbReference>
<dbReference type="RefSeq" id="WP_090060528.1">
    <property type="nucleotide sequence ID" value="NZ_FORH01000003.1"/>
</dbReference>
<evidence type="ECO:0000256" key="1">
    <source>
        <dbReference type="ARBA" id="ARBA00000085"/>
    </source>
</evidence>
<dbReference type="GO" id="GO:0005886">
    <property type="term" value="C:plasma membrane"/>
    <property type="evidence" value="ECO:0007669"/>
    <property type="project" value="TreeGrafter"/>
</dbReference>
<sequence length="454" mass="48340">MRGSSLRLRLVLAGAVAISIAIAAALLGLTTLFTAHVERQATDALTVQLDQVIAGLDLGETGEVALTTIPTDPRFTRPYGGLYWQVSEGETVLRSRSLWDATIPLPVDELADGAEHIHTLDGPEGQTLLVAERSVTLPARLGGARTRVAVAMDRAALAEARNAFLFDLIPYAILLILVLNLAGWVQIAVGLRPLREIGSRVAAVRSGTAERLGEDFPTEVRPLATEVDALLTAREADVVRARMRAGDLAHGLKTPLQALFGEAQRLRETGRTEAAEHIEEIVGNMRRHVDRELTRARIAHQGRDAHADVALVVAGLLRVITRTHEGGLRQWDVAIPDGLNVAADPADLSEALGTLIENAARHAKRRVLISAEAQDATQPGQIEIRIADDGPGIPEDQIAALMQRGAREDTRGTGLGLTIATDIAEALGGTLVLGATSDGGLEARLTLPAAHRTS</sequence>
<dbReference type="PANTHER" id="PTHR45436:SF5">
    <property type="entry name" value="SENSOR HISTIDINE KINASE TRCS"/>
    <property type="match status" value="1"/>
</dbReference>
<dbReference type="InterPro" id="IPR036097">
    <property type="entry name" value="HisK_dim/P_sf"/>
</dbReference>
<evidence type="ECO:0000313" key="13">
    <source>
        <dbReference type="Proteomes" id="UP000199630"/>
    </source>
</evidence>
<dbReference type="InterPro" id="IPR050428">
    <property type="entry name" value="TCS_sensor_his_kinase"/>
</dbReference>
<dbReference type="SUPFAM" id="SSF55874">
    <property type="entry name" value="ATPase domain of HSP90 chaperone/DNA topoisomerase II/histidine kinase"/>
    <property type="match status" value="1"/>
</dbReference>
<dbReference type="CDD" id="cd00082">
    <property type="entry name" value="HisKA"/>
    <property type="match status" value="1"/>
</dbReference>
<dbReference type="EC" id="2.7.13.3" evidence="3"/>
<dbReference type="PRINTS" id="PR00344">
    <property type="entry name" value="BCTRLSENSOR"/>
</dbReference>
<proteinExistence type="predicted"/>
<keyword evidence="5" id="KW-0808">Transferase</keyword>
<comment type="subcellular location">
    <subcellularLocation>
        <location evidence="2">Membrane</location>
    </subcellularLocation>
</comment>
<evidence type="ECO:0000256" key="8">
    <source>
        <dbReference type="ARBA" id="ARBA00022989"/>
    </source>
</evidence>
<dbReference type="EMBL" id="FORH01000003">
    <property type="protein sequence ID" value="SFJ39592.1"/>
    <property type="molecule type" value="Genomic_DNA"/>
</dbReference>
<keyword evidence="13" id="KW-1185">Reference proteome</keyword>
<organism evidence="12 13">
    <name type="scientific">Celeribacter neptunius</name>
    <dbReference type="NCBI Taxonomy" id="588602"/>
    <lineage>
        <taxon>Bacteria</taxon>
        <taxon>Pseudomonadati</taxon>
        <taxon>Pseudomonadota</taxon>
        <taxon>Alphaproteobacteria</taxon>
        <taxon>Rhodobacterales</taxon>
        <taxon>Roseobacteraceae</taxon>
        <taxon>Celeribacter</taxon>
    </lineage>
</organism>
<dbReference type="InterPro" id="IPR004358">
    <property type="entry name" value="Sig_transdc_His_kin-like_C"/>
</dbReference>
<dbReference type="InterPro" id="IPR003661">
    <property type="entry name" value="HisK_dim/P_dom"/>
</dbReference>
<dbReference type="GO" id="GO:0000155">
    <property type="term" value="F:phosphorelay sensor kinase activity"/>
    <property type="evidence" value="ECO:0007669"/>
    <property type="project" value="InterPro"/>
</dbReference>